<dbReference type="GO" id="GO:0019814">
    <property type="term" value="C:immunoglobulin complex"/>
    <property type="evidence" value="ECO:0007669"/>
    <property type="project" value="UniProtKB-KW"/>
</dbReference>
<evidence type="ECO:0000256" key="10">
    <source>
        <dbReference type="ARBA" id="ARBA00023319"/>
    </source>
</evidence>
<evidence type="ECO:0000256" key="5">
    <source>
        <dbReference type="ARBA" id="ARBA00022729"/>
    </source>
</evidence>
<evidence type="ECO:0000256" key="12">
    <source>
        <dbReference type="SAM" id="SignalP"/>
    </source>
</evidence>
<protein>
    <recommendedName>
        <fullName evidence="13">Ig-like domain-containing protein</fullName>
    </recommendedName>
</protein>
<reference evidence="14" key="4">
    <citation type="submission" date="2025-09" db="UniProtKB">
        <authorList>
            <consortium name="Ensembl"/>
        </authorList>
    </citation>
    <scope>IDENTIFICATION</scope>
</reference>
<dbReference type="Pfam" id="PF07686">
    <property type="entry name" value="V-set"/>
    <property type="match status" value="1"/>
</dbReference>
<name>A0A3B1ICN1_ASTMX</name>
<dbReference type="FunFam" id="2.60.40.10:FF:001072">
    <property type="entry name" value="Immunoglobulin heavy variable V1-24"/>
    <property type="match status" value="1"/>
</dbReference>
<organism evidence="14 15">
    <name type="scientific">Astyanax mexicanus</name>
    <name type="common">Blind cave fish</name>
    <name type="synonym">Astyanax fasciatus mexicanus</name>
    <dbReference type="NCBI Taxonomy" id="7994"/>
    <lineage>
        <taxon>Eukaryota</taxon>
        <taxon>Metazoa</taxon>
        <taxon>Chordata</taxon>
        <taxon>Craniata</taxon>
        <taxon>Vertebrata</taxon>
        <taxon>Euteleostomi</taxon>
        <taxon>Actinopterygii</taxon>
        <taxon>Neopterygii</taxon>
        <taxon>Teleostei</taxon>
        <taxon>Ostariophysi</taxon>
        <taxon>Characiformes</taxon>
        <taxon>Characoidei</taxon>
        <taxon>Acestrorhamphidae</taxon>
        <taxon>Acestrorhamphinae</taxon>
        <taxon>Astyanax</taxon>
    </lineage>
</organism>
<evidence type="ECO:0000313" key="15">
    <source>
        <dbReference type="Proteomes" id="UP000018467"/>
    </source>
</evidence>
<sequence length="136" mass="15287">MGIPCIICFILLSIQSVTCQEIRMDQSPAQVKKPGERVKISCKISGYDMTSYYMHWIRQKPGEALQWIGEINSGSGNEPTYADSMKDHFILTEDVPSSTQFLEAKRLRAEDTAVYYCARRDTVTVTDGAAVQILTK</sequence>
<keyword evidence="7" id="KW-1064">Adaptive immunity</keyword>
<keyword evidence="8" id="KW-0472">Membrane</keyword>
<keyword evidence="9" id="KW-1015">Disulfide bond</keyword>
<feature type="chain" id="PRO_5017435846" description="Ig-like domain-containing protein" evidence="12">
    <location>
        <begin position="20"/>
        <end position="136"/>
    </location>
</feature>
<evidence type="ECO:0000259" key="13">
    <source>
        <dbReference type="PROSITE" id="PS50835"/>
    </source>
</evidence>
<dbReference type="InterPro" id="IPR007110">
    <property type="entry name" value="Ig-like_dom"/>
</dbReference>
<dbReference type="GO" id="GO:0005576">
    <property type="term" value="C:extracellular region"/>
    <property type="evidence" value="ECO:0007669"/>
    <property type="project" value="UniProtKB-SubCell"/>
</dbReference>
<keyword evidence="11" id="KW-1280">Immunoglobulin</keyword>
<evidence type="ECO:0000256" key="8">
    <source>
        <dbReference type="ARBA" id="ARBA00023136"/>
    </source>
</evidence>
<dbReference type="InterPro" id="IPR003599">
    <property type="entry name" value="Ig_sub"/>
</dbReference>
<keyword evidence="10" id="KW-0393">Immunoglobulin domain</keyword>
<feature type="signal peptide" evidence="12">
    <location>
        <begin position="1"/>
        <end position="19"/>
    </location>
</feature>
<dbReference type="Gene3D" id="2.60.40.10">
    <property type="entry name" value="Immunoglobulins"/>
    <property type="match status" value="1"/>
</dbReference>
<accession>A0A3B1ICN1</accession>
<dbReference type="GO" id="GO:0002250">
    <property type="term" value="P:adaptive immune response"/>
    <property type="evidence" value="ECO:0007669"/>
    <property type="project" value="UniProtKB-KW"/>
</dbReference>
<dbReference type="Bgee" id="ENSAMXG00000040788">
    <property type="expression patterns" value="Expressed in mesonephros and 4 other cell types or tissues"/>
</dbReference>
<proteinExistence type="predicted"/>
<dbReference type="PROSITE" id="PS50835">
    <property type="entry name" value="IG_LIKE"/>
    <property type="match status" value="1"/>
</dbReference>
<reference evidence="14" key="3">
    <citation type="submission" date="2025-08" db="UniProtKB">
        <authorList>
            <consortium name="Ensembl"/>
        </authorList>
    </citation>
    <scope>IDENTIFICATION</scope>
</reference>
<evidence type="ECO:0000256" key="11">
    <source>
        <dbReference type="ARBA" id="ARBA00043265"/>
    </source>
</evidence>
<feature type="domain" description="Ig-like" evidence="13">
    <location>
        <begin position="4"/>
        <end position="117"/>
    </location>
</feature>
<dbReference type="PANTHER" id="PTHR23266">
    <property type="entry name" value="IMMUNOGLOBULIN HEAVY CHAIN"/>
    <property type="match status" value="1"/>
</dbReference>
<dbReference type="InterPro" id="IPR013783">
    <property type="entry name" value="Ig-like_fold"/>
</dbReference>
<dbReference type="SMART" id="SM00406">
    <property type="entry name" value="IGv"/>
    <property type="match status" value="1"/>
</dbReference>
<evidence type="ECO:0000256" key="7">
    <source>
        <dbReference type="ARBA" id="ARBA00023130"/>
    </source>
</evidence>
<evidence type="ECO:0000256" key="1">
    <source>
        <dbReference type="ARBA" id="ARBA00004236"/>
    </source>
</evidence>
<keyword evidence="3" id="KW-1003">Cell membrane</keyword>
<dbReference type="GeneTree" id="ENSGT00940000163849"/>
<dbReference type="SUPFAM" id="SSF48726">
    <property type="entry name" value="Immunoglobulin"/>
    <property type="match status" value="1"/>
</dbReference>
<keyword evidence="4" id="KW-0964">Secreted</keyword>
<dbReference type="AlphaFoldDB" id="A0A3B1ICN1"/>
<evidence type="ECO:0000256" key="6">
    <source>
        <dbReference type="ARBA" id="ARBA00022859"/>
    </source>
</evidence>
<dbReference type="Ensembl" id="ENSAMXT00000036778.1">
    <property type="protein sequence ID" value="ENSAMXP00000027340.1"/>
    <property type="gene ID" value="ENSAMXG00000040788.1"/>
</dbReference>
<comment type="subcellular location">
    <subcellularLocation>
        <location evidence="1">Cell membrane</location>
    </subcellularLocation>
    <subcellularLocation>
        <location evidence="2">Secreted</location>
    </subcellularLocation>
</comment>
<keyword evidence="15" id="KW-1185">Reference proteome</keyword>
<evidence type="ECO:0000313" key="14">
    <source>
        <dbReference type="Ensembl" id="ENSAMXP00000027340.1"/>
    </source>
</evidence>
<keyword evidence="5 12" id="KW-0732">Signal</keyword>
<dbReference type="InParanoid" id="A0A3B1ICN1"/>
<dbReference type="GO" id="GO:0005886">
    <property type="term" value="C:plasma membrane"/>
    <property type="evidence" value="ECO:0007669"/>
    <property type="project" value="UniProtKB-SubCell"/>
</dbReference>
<keyword evidence="6" id="KW-0391">Immunity</keyword>
<reference evidence="15" key="2">
    <citation type="journal article" date="2014" name="Nat. Commun.">
        <title>The cavefish genome reveals candidate genes for eye loss.</title>
        <authorList>
            <person name="McGaugh S.E."/>
            <person name="Gross J.B."/>
            <person name="Aken B."/>
            <person name="Blin M."/>
            <person name="Borowsky R."/>
            <person name="Chalopin D."/>
            <person name="Hinaux H."/>
            <person name="Jeffery W.R."/>
            <person name="Keene A."/>
            <person name="Ma L."/>
            <person name="Minx P."/>
            <person name="Murphy D."/>
            <person name="O'Quin K.E."/>
            <person name="Retaux S."/>
            <person name="Rohner N."/>
            <person name="Searle S.M."/>
            <person name="Stahl B.A."/>
            <person name="Tabin C."/>
            <person name="Volff J.N."/>
            <person name="Yoshizawa M."/>
            <person name="Warren W.C."/>
        </authorList>
    </citation>
    <scope>NUCLEOTIDE SEQUENCE [LARGE SCALE GENOMIC DNA]</scope>
    <source>
        <strain evidence="15">female</strain>
    </source>
</reference>
<evidence type="ECO:0000256" key="2">
    <source>
        <dbReference type="ARBA" id="ARBA00004613"/>
    </source>
</evidence>
<dbReference type="SMART" id="SM00409">
    <property type="entry name" value="IG"/>
    <property type="match status" value="1"/>
</dbReference>
<dbReference type="InterPro" id="IPR013106">
    <property type="entry name" value="Ig_V-set"/>
</dbReference>
<dbReference type="STRING" id="7994.ENSAMXP00000027340"/>
<evidence type="ECO:0000256" key="3">
    <source>
        <dbReference type="ARBA" id="ARBA00022475"/>
    </source>
</evidence>
<dbReference type="InterPro" id="IPR050199">
    <property type="entry name" value="IgHV"/>
</dbReference>
<reference evidence="15" key="1">
    <citation type="submission" date="2013-03" db="EMBL/GenBank/DDBJ databases">
        <authorList>
            <person name="Jeffery W."/>
            <person name="Warren W."/>
            <person name="Wilson R.K."/>
        </authorList>
    </citation>
    <scope>NUCLEOTIDE SEQUENCE</scope>
    <source>
        <strain evidence="15">female</strain>
    </source>
</reference>
<evidence type="ECO:0000256" key="9">
    <source>
        <dbReference type="ARBA" id="ARBA00023157"/>
    </source>
</evidence>
<dbReference type="Proteomes" id="UP000018467">
    <property type="component" value="Unassembled WGS sequence"/>
</dbReference>
<evidence type="ECO:0000256" key="4">
    <source>
        <dbReference type="ARBA" id="ARBA00022525"/>
    </source>
</evidence>
<dbReference type="InterPro" id="IPR036179">
    <property type="entry name" value="Ig-like_dom_sf"/>
</dbReference>